<dbReference type="InterPro" id="IPR000175">
    <property type="entry name" value="Na/ntran_symport"/>
</dbReference>
<evidence type="ECO:0000256" key="7">
    <source>
        <dbReference type="SAM" id="Phobius"/>
    </source>
</evidence>
<comment type="similarity">
    <text evidence="6">Belongs to the sodium:neurotransmitter symporter (SNF) (TC 2.A.22) family.</text>
</comment>
<evidence type="ECO:0000313" key="9">
    <source>
        <dbReference type="Proteomes" id="UP001163821"/>
    </source>
</evidence>
<feature type="transmembrane region" description="Helical" evidence="7">
    <location>
        <begin position="347"/>
        <end position="366"/>
    </location>
</feature>
<dbReference type="GO" id="GO:0015293">
    <property type="term" value="F:symporter activity"/>
    <property type="evidence" value="ECO:0007669"/>
    <property type="project" value="UniProtKB-KW"/>
</dbReference>
<feature type="transmembrane region" description="Helical" evidence="7">
    <location>
        <begin position="89"/>
        <end position="110"/>
    </location>
</feature>
<dbReference type="PANTHER" id="PTHR42948:SF1">
    <property type="entry name" value="TRANSPORTER"/>
    <property type="match status" value="1"/>
</dbReference>
<evidence type="ECO:0000256" key="3">
    <source>
        <dbReference type="ARBA" id="ARBA00022692"/>
    </source>
</evidence>
<evidence type="ECO:0000256" key="4">
    <source>
        <dbReference type="ARBA" id="ARBA00022989"/>
    </source>
</evidence>
<feature type="transmembrane region" description="Helical" evidence="7">
    <location>
        <begin position="305"/>
        <end position="335"/>
    </location>
</feature>
<protein>
    <recommendedName>
        <fullName evidence="6">Transporter</fullName>
    </recommendedName>
</protein>
<keyword evidence="9" id="KW-1185">Reference proteome</keyword>
<evidence type="ECO:0000313" key="8">
    <source>
        <dbReference type="EMBL" id="MCW0484622.1"/>
    </source>
</evidence>
<dbReference type="NCBIfam" id="NF037979">
    <property type="entry name" value="Na_transp"/>
    <property type="match status" value="1"/>
</dbReference>
<feature type="transmembrane region" description="Helical" evidence="7">
    <location>
        <begin position="257"/>
        <end position="281"/>
    </location>
</feature>
<evidence type="ECO:0000256" key="1">
    <source>
        <dbReference type="ARBA" id="ARBA00004141"/>
    </source>
</evidence>
<sequence>MSIQPAGRDSFGSRFGVIAATAGSAIGLGNIWRFPYVAGENGGGAFLIIYLLFILAIGIPVMMSEFLIGRGAQRNVFGSFKLLAPGKPWYLIGLMGVAAAFMILAFYTAVAGWTLEYIYLSLIDGFSGMNSEQLDVMFTEFRGGTWRPVLWFLLFMGLTAFIIMSGVKNGIEKYTKILMPVLLVILVILSVRSLTLPGAGKGLAFLFTPDFSKITTSTILEALGQAFFSLSIGMGTLITYGSYIAKNENLGSTAVSVALADTLIAVLAGVAIFPAVFAFGIEPGSGEGLVFITLPNIFQQMTGGYFFSLLFFILLGVAALTSTISVLEVIVAYFVEELGLTRKKATWLSTFSVSVLGIMCALSWGVMRDVNILGFNIFGLLNFTSANILLPLGGLFIVLFVAWYLGREKARDELSNQGMLKVTYMPLFLFIVKFVAPIAIALVFLQGVGLLKI</sequence>
<name>A0AA42CB19_9BACT</name>
<evidence type="ECO:0000256" key="5">
    <source>
        <dbReference type="ARBA" id="ARBA00023136"/>
    </source>
</evidence>
<dbReference type="SUPFAM" id="SSF161070">
    <property type="entry name" value="SNF-like"/>
    <property type="match status" value="1"/>
</dbReference>
<evidence type="ECO:0000256" key="2">
    <source>
        <dbReference type="ARBA" id="ARBA00022448"/>
    </source>
</evidence>
<feature type="transmembrane region" description="Helical" evidence="7">
    <location>
        <begin position="427"/>
        <end position="451"/>
    </location>
</feature>
<dbReference type="PRINTS" id="PR00176">
    <property type="entry name" value="NANEUSMPORT"/>
</dbReference>
<organism evidence="8 9">
    <name type="scientific">Gaoshiqia sediminis</name>
    <dbReference type="NCBI Taxonomy" id="2986998"/>
    <lineage>
        <taxon>Bacteria</taxon>
        <taxon>Pseudomonadati</taxon>
        <taxon>Bacteroidota</taxon>
        <taxon>Bacteroidia</taxon>
        <taxon>Marinilabiliales</taxon>
        <taxon>Prolixibacteraceae</taxon>
        <taxon>Gaoshiqia</taxon>
    </lineage>
</organism>
<dbReference type="AlphaFoldDB" id="A0AA42CB19"/>
<dbReference type="PROSITE" id="PS50267">
    <property type="entry name" value="NA_NEUROTRAN_SYMP_3"/>
    <property type="match status" value="1"/>
</dbReference>
<dbReference type="Proteomes" id="UP001163821">
    <property type="component" value="Unassembled WGS sequence"/>
</dbReference>
<keyword evidence="3 6" id="KW-0812">Transmembrane</keyword>
<feature type="transmembrane region" description="Helical" evidence="7">
    <location>
        <begin position="44"/>
        <end position="68"/>
    </location>
</feature>
<keyword evidence="4 7" id="KW-1133">Transmembrane helix</keyword>
<feature type="transmembrane region" description="Helical" evidence="7">
    <location>
        <begin position="12"/>
        <end position="32"/>
    </location>
</feature>
<dbReference type="PROSITE" id="PS00610">
    <property type="entry name" value="NA_NEUROTRAN_SYMP_1"/>
    <property type="match status" value="1"/>
</dbReference>
<dbReference type="RefSeq" id="WP_282593214.1">
    <property type="nucleotide sequence ID" value="NZ_JAPAAF010000044.1"/>
</dbReference>
<dbReference type="InterPro" id="IPR047218">
    <property type="entry name" value="YocR/YhdH-like"/>
</dbReference>
<feature type="transmembrane region" description="Helical" evidence="7">
    <location>
        <begin position="179"/>
        <end position="199"/>
    </location>
</feature>
<dbReference type="GO" id="GO:0016020">
    <property type="term" value="C:membrane"/>
    <property type="evidence" value="ECO:0007669"/>
    <property type="project" value="UniProtKB-SubCell"/>
</dbReference>
<comment type="subcellular location">
    <subcellularLocation>
        <location evidence="1">Membrane</location>
        <topology evidence="1">Multi-pass membrane protein</topology>
    </subcellularLocation>
</comment>
<dbReference type="EMBL" id="JAPAAF010000044">
    <property type="protein sequence ID" value="MCW0484622.1"/>
    <property type="molecule type" value="Genomic_DNA"/>
</dbReference>
<gene>
    <name evidence="8" type="ORF">N2K84_17950</name>
</gene>
<comment type="caution">
    <text evidence="8">The sequence shown here is derived from an EMBL/GenBank/DDBJ whole genome shotgun (WGS) entry which is preliminary data.</text>
</comment>
<keyword evidence="5 7" id="KW-0472">Membrane</keyword>
<evidence type="ECO:0000256" key="6">
    <source>
        <dbReference type="RuleBase" id="RU003732"/>
    </source>
</evidence>
<dbReference type="Pfam" id="PF00209">
    <property type="entry name" value="SNF"/>
    <property type="match status" value="2"/>
</dbReference>
<keyword evidence="6" id="KW-0769">Symport</keyword>
<feature type="transmembrane region" description="Helical" evidence="7">
    <location>
        <begin position="149"/>
        <end position="167"/>
    </location>
</feature>
<proteinExistence type="inferred from homology"/>
<keyword evidence="2 6" id="KW-0813">Transport</keyword>
<dbReference type="InterPro" id="IPR037272">
    <property type="entry name" value="SNS_sf"/>
</dbReference>
<dbReference type="CDD" id="cd10336">
    <property type="entry name" value="SLC6sbd_Tyt1-Like"/>
    <property type="match status" value="1"/>
</dbReference>
<feature type="transmembrane region" description="Helical" evidence="7">
    <location>
        <begin position="386"/>
        <end position="406"/>
    </location>
</feature>
<feature type="transmembrane region" description="Helical" evidence="7">
    <location>
        <begin position="219"/>
        <end position="245"/>
    </location>
</feature>
<dbReference type="PANTHER" id="PTHR42948">
    <property type="entry name" value="TRANSPORTER"/>
    <property type="match status" value="1"/>
</dbReference>
<accession>A0AA42CB19</accession>
<reference evidence="8" key="1">
    <citation type="submission" date="2022-10" db="EMBL/GenBank/DDBJ databases">
        <title>Gaoshiqiia sediminis gen. nov., sp. nov., isolated from coastal sediment.</title>
        <authorList>
            <person name="Yu W.X."/>
            <person name="Mu D.S."/>
            <person name="Du J.Z."/>
            <person name="Liang Y.Q."/>
        </authorList>
    </citation>
    <scope>NUCLEOTIDE SEQUENCE</scope>
    <source>
        <strain evidence="8">A06</strain>
    </source>
</reference>